<dbReference type="AlphaFoldDB" id="A0A8W4FGX9"/>
<evidence type="ECO:0000313" key="1">
    <source>
        <dbReference type="Ensembl" id="ENSSSCP00000078691.1"/>
    </source>
</evidence>
<dbReference type="Pfam" id="PF07160">
    <property type="entry name" value="SKA1"/>
    <property type="match status" value="1"/>
</dbReference>
<dbReference type="GlyGen" id="A0A8W4FGX9">
    <property type="glycosylation" value="1 site"/>
</dbReference>
<organism evidence="1 2">
    <name type="scientific">Sus scrofa</name>
    <name type="common">Pig</name>
    <dbReference type="NCBI Taxonomy" id="9823"/>
    <lineage>
        <taxon>Eukaryota</taxon>
        <taxon>Metazoa</taxon>
        <taxon>Chordata</taxon>
        <taxon>Craniata</taxon>
        <taxon>Vertebrata</taxon>
        <taxon>Euteleostomi</taxon>
        <taxon>Mammalia</taxon>
        <taxon>Eutheria</taxon>
        <taxon>Laurasiatheria</taxon>
        <taxon>Artiodactyla</taxon>
        <taxon>Suina</taxon>
        <taxon>Suidae</taxon>
        <taxon>Sus</taxon>
    </lineage>
</organism>
<dbReference type="Gene3D" id="6.10.250.1370">
    <property type="match status" value="1"/>
</dbReference>
<protein>
    <submittedName>
        <fullName evidence="1">Uncharacterized protein</fullName>
    </submittedName>
</protein>
<dbReference type="Ensembl" id="ENSSSCT00000103861.1">
    <property type="protein sequence ID" value="ENSSSCP00000078691.1"/>
    <property type="gene ID" value="ENSSSCG00000060713.1"/>
</dbReference>
<dbReference type="GO" id="GO:0008017">
    <property type="term" value="F:microtubule binding"/>
    <property type="evidence" value="ECO:0007669"/>
    <property type="project" value="InterPro"/>
</dbReference>
<accession>A0A8W4FGX9</accession>
<dbReference type="GO" id="GO:0007059">
    <property type="term" value="P:chromosome segregation"/>
    <property type="evidence" value="ECO:0007669"/>
    <property type="project" value="InterPro"/>
</dbReference>
<dbReference type="InterPro" id="IPR009829">
    <property type="entry name" value="SKA1"/>
</dbReference>
<proteinExistence type="predicted"/>
<sequence>MAKRPKKKKKKKISDNLEQLCSHINEKIGNTKKQNKTKQNTLSLRNCEIVVKKPTLKTTLNKIGDEVIVVNEFLNKLELEIEYQEQTNSSHKELCSQARGPTGAIAVGLRHSHSNTGSELHL</sequence>
<dbReference type="Proteomes" id="UP000008227">
    <property type="component" value="Chromosome 13"/>
</dbReference>
<name>A0A8W4FGX9_PIG</name>
<reference evidence="1" key="1">
    <citation type="journal article" date="2020" name="Gigascience">
        <title>An improved pig reference genome sequence to enable pig genetics and genomics research.</title>
        <authorList>
            <person name="Warr A."/>
            <person name="Affara N."/>
            <person name="Aken B."/>
            <person name="Beiki H."/>
            <person name="Bickhart D.M."/>
            <person name="Billis K."/>
            <person name="Chow W."/>
            <person name="Eory L."/>
            <person name="Finlayson H.A."/>
            <person name="Flicek P."/>
            <person name="Giron C.G."/>
            <person name="Griffin D.K."/>
            <person name="Hall R."/>
            <person name="Hannum G."/>
            <person name="Hourlier T."/>
            <person name="Howe K."/>
            <person name="Hume D.A."/>
            <person name="Izuogu O."/>
            <person name="Kim K."/>
            <person name="Koren S."/>
            <person name="Liu H."/>
            <person name="Manchanda N."/>
            <person name="Martin F.J."/>
            <person name="Nonneman D.J."/>
            <person name="O'Connor R.E."/>
            <person name="Phillippy A.M."/>
            <person name="Rohrer G.A."/>
            <person name="Rosen B.D."/>
            <person name="Rund L.A."/>
            <person name="Sargent C.A."/>
            <person name="Schook L.B."/>
            <person name="Schroeder S.G."/>
            <person name="Schwartz A.S."/>
            <person name="Skinner B.M."/>
            <person name="Talbot R."/>
            <person name="Tseng E."/>
            <person name="Tuggle C.K."/>
            <person name="Watson M."/>
            <person name="Smith T.P.L."/>
            <person name="Archibald A.L."/>
        </authorList>
    </citation>
    <scope>NUCLEOTIDE SEQUENCE [LARGE SCALE GENOMIC DNA]</scope>
    <source>
        <strain evidence="1">Duroc</strain>
    </source>
</reference>
<keyword evidence="2" id="KW-1185">Reference proteome</keyword>
<reference evidence="1" key="2">
    <citation type="submission" date="2025-08" db="UniProtKB">
        <authorList>
            <consortium name="Ensembl"/>
        </authorList>
    </citation>
    <scope>IDENTIFICATION</scope>
</reference>
<reference evidence="1" key="3">
    <citation type="submission" date="2025-09" db="UniProtKB">
        <authorList>
            <consortium name="Ensembl"/>
        </authorList>
    </citation>
    <scope>IDENTIFICATION</scope>
</reference>
<evidence type="ECO:0000313" key="2">
    <source>
        <dbReference type="Proteomes" id="UP000008227"/>
    </source>
</evidence>
<dbReference type="GO" id="GO:0051301">
    <property type="term" value="P:cell division"/>
    <property type="evidence" value="ECO:0007669"/>
    <property type="project" value="InterPro"/>
</dbReference>
<dbReference type="GeneTree" id="ENSGT00990000210587"/>